<feature type="transmembrane region" description="Helical" evidence="5">
    <location>
        <begin position="186"/>
        <end position="216"/>
    </location>
</feature>
<keyword evidence="2 5" id="KW-0812">Transmembrane</keyword>
<evidence type="ECO:0000259" key="6">
    <source>
        <dbReference type="Pfam" id="PF04116"/>
    </source>
</evidence>
<gene>
    <name evidence="7" type="ORF">HND93_18775</name>
</gene>
<dbReference type="PANTHER" id="PTHR11863">
    <property type="entry name" value="STEROL DESATURASE"/>
    <property type="match status" value="1"/>
</dbReference>
<protein>
    <submittedName>
        <fullName evidence="7">Sterol desaturase family protein</fullName>
    </submittedName>
</protein>
<feature type="transmembrane region" description="Helical" evidence="5">
    <location>
        <begin position="132"/>
        <end position="150"/>
    </location>
</feature>
<evidence type="ECO:0000256" key="2">
    <source>
        <dbReference type="ARBA" id="ARBA00022692"/>
    </source>
</evidence>
<sequence>MGDALVDGFLWLQDRAWELVVQPLVYALGFAAYIEDAYTATGIMLMGAIGVVAMVALLAPLERLRAVEAPGPWRAVAADVAYTLIHRLGLFGLIAFAFTDPVEIAFTHLLMAFGLPRGSLLDALPPLRDWPGLELAVYVLVLDFVMYWVHRGQHGLTAWWALHALHHSQRHMTLWSNDRNHLLDDALIALIMVVVGTLVGLPPAAYAWVAVVLGLVESLSHANARLDFGPVGERLLVSPRYHRAHHAIGDYTNAEMRSCNFAVLFPVWDMLFGTADFRRDVYPATGIIDDDFGDGLLRQQVAGLRRLARLLPGGTARRA</sequence>
<evidence type="ECO:0000256" key="3">
    <source>
        <dbReference type="ARBA" id="ARBA00022989"/>
    </source>
</evidence>
<name>A0ABX2TBY4_9PROT</name>
<keyword evidence="8" id="KW-1185">Reference proteome</keyword>
<keyword evidence="4 5" id="KW-0472">Membrane</keyword>
<evidence type="ECO:0000313" key="8">
    <source>
        <dbReference type="Proteomes" id="UP000584642"/>
    </source>
</evidence>
<reference evidence="7 8" key="1">
    <citation type="submission" date="2020-05" db="EMBL/GenBank/DDBJ databases">
        <title>Azospirillum oleiclasticum sp. nov, a nitrogen-fixing and heavy crude oil-emulsifying bacterium isolated from the crude oil of Yumen Oilfield.</title>
        <authorList>
            <person name="Wu D."/>
            <person name="Cai M."/>
            <person name="Zhang X."/>
        </authorList>
    </citation>
    <scope>NUCLEOTIDE SEQUENCE [LARGE SCALE GENOMIC DNA]</scope>
    <source>
        <strain evidence="7 8">ROY-1-1-2</strain>
    </source>
</reference>
<organism evidence="7 8">
    <name type="scientific">Azospirillum oleiclasticum</name>
    <dbReference type="NCBI Taxonomy" id="2735135"/>
    <lineage>
        <taxon>Bacteria</taxon>
        <taxon>Pseudomonadati</taxon>
        <taxon>Pseudomonadota</taxon>
        <taxon>Alphaproteobacteria</taxon>
        <taxon>Rhodospirillales</taxon>
        <taxon>Azospirillaceae</taxon>
        <taxon>Azospirillum</taxon>
    </lineage>
</organism>
<dbReference type="EMBL" id="JABFDB010000013">
    <property type="protein sequence ID" value="NYZ21763.1"/>
    <property type="molecule type" value="Genomic_DNA"/>
</dbReference>
<dbReference type="InterPro" id="IPR050307">
    <property type="entry name" value="Sterol_Desaturase_Related"/>
</dbReference>
<dbReference type="Proteomes" id="UP000584642">
    <property type="component" value="Unassembled WGS sequence"/>
</dbReference>
<evidence type="ECO:0000256" key="1">
    <source>
        <dbReference type="ARBA" id="ARBA00004370"/>
    </source>
</evidence>
<dbReference type="InterPro" id="IPR006694">
    <property type="entry name" value="Fatty_acid_hydroxylase"/>
</dbReference>
<proteinExistence type="predicted"/>
<evidence type="ECO:0000313" key="7">
    <source>
        <dbReference type="EMBL" id="NYZ21763.1"/>
    </source>
</evidence>
<accession>A0ABX2TBY4</accession>
<evidence type="ECO:0000256" key="4">
    <source>
        <dbReference type="ARBA" id="ARBA00023136"/>
    </source>
</evidence>
<feature type="transmembrane region" description="Helical" evidence="5">
    <location>
        <begin position="37"/>
        <end position="59"/>
    </location>
</feature>
<comment type="caution">
    <text evidence="7">The sequence shown here is derived from an EMBL/GenBank/DDBJ whole genome shotgun (WGS) entry which is preliminary data.</text>
</comment>
<dbReference type="Pfam" id="PF04116">
    <property type="entry name" value="FA_hydroxylase"/>
    <property type="match status" value="1"/>
</dbReference>
<evidence type="ECO:0000256" key="5">
    <source>
        <dbReference type="SAM" id="Phobius"/>
    </source>
</evidence>
<comment type="subcellular location">
    <subcellularLocation>
        <location evidence="1">Membrane</location>
    </subcellularLocation>
</comment>
<dbReference type="RefSeq" id="WP_180283536.1">
    <property type="nucleotide sequence ID" value="NZ_JABFDB010000013.1"/>
</dbReference>
<feature type="domain" description="Fatty acid hydroxylase" evidence="6">
    <location>
        <begin position="136"/>
        <end position="274"/>
    </location>
</feature>
<keyword evidence="3 5" id="KW-1133">Transmembrane helix</keyword>